<evidence type="ECO:0000256" key="1">
    <source>
        <dbReference type="SAM" id="MobiDB-lite"/>
    </source>
</evidence>
<gene>
    <name evidence="2" type="primary">BQ5605_C023g09656</name>
    <name evidence="2" type="ORF">BQ5605_C023G09656</name>
</gene>
<keyword evidence="3" id="KW-1185">Reference proteome</keyword>
<feature type="region of interest" description="Disordered" evidence="1">
    <location>
        <begin position="1"/>
        <end position="46"/>
    </location>
</feature>
<dbReference type="AlphaFoldDB" id="A0A2X0ML86"/>
<dbReference type="Proteomes" id="UP000249464">
    <property type="component" value="Unassembled WGS sequence"/>
</dbReference>
<evidence type="ECO:0000313" key="2">
    <source>
        <dbReference type="EMBL" id="SGZ23896.1"/>
    </source>
</evidence>
<name>A0A2X0ML86_9BASI</name>
<accession>A0A2X0ML86</accession>
<reference evidence="2 3" key="1">
    <citation type="submission" date="2016-11" db="EMBL/GenBank/DDBJ databases">
        <authorList>
            <person name="Jaros S."/>
            <person name="Januszkiewicz K."/>
            <person name="Wedrychowicz H."/>
        </authorList>
    </citation>
    <scope>NUCLEOTIDE SEQUENCE [LARGE SCALE GENOMIC DNA]</scope>
</reference>
<organism evidence="2 3">
    <name type="scientific">Microbotryum silenes-dioicae</name>
    <dbReference type="NCBI Taxonomy" id="796604"/>
    <lineage>
        <taxon>Eukaryota</taxon>
        <taxon>Fungi</taxon>
        <taxon>Dikarya</taxon>
        <taxon>Basidiomycota</taxon>
        <taxon>Pucciniomycotina</taxon>
        <taxon>Microbotryomycetes</taxon>
        <taxon>Microbotryales</taxon>
        <taxon>Microbotryaceae</taxon>
        <taxon>Microbotryum</taxon>
    </lineage>
</organism>
<sequence length="115" mass="11583">MTTNAPTHSDKNVLISPSVGGAGPTHGVSATGSNSSSLNDRTGETTVGEKIQGLMGTLHGAGEAIRGTINGALDGVGDVIAGREQGSVPARRNDGDNVARKGVEEVKEGYAKLTK</sequence>
<feature type="compositionally biased region" description="Polar residues" evidence="1">
    <location>
        <begin position="28"/>
        <end position="40"/>
    </location>
</feature>
<proteinExistence type="predicted"/>
<protein>
    <submittedName>
        <fullName evidence="2">BQ5605_C023g09656 protein</fullName>
    </submittedName>
</protein>
<evidence type="ECO:0000313" key="3">
    <source>
        <dbReference type="Proteomes" id="UP000249464"/>
    </source>
</evidence>
<dbReference type="EMBL" id="FQNC01000085">
    <property type="protein sequence ID" value="SGZ23896.1"/>
    <property type="molecule type" value="Genomic_DNA"/>
</dbReference>